<proteinExistence type="predicted"/>
<sequence length="165" mass="17955">MGSTTRKSSVGRACRIREVDVLRLHRLARQLREIALKASQDGAELPISVGDLAVLESIARSPNSAISEISRSVGLAQSRVSKVVHELTKAGVLESSKDPNDRRQTRVRLHPAAHRQTFEEYGRRPVDAALADAFPHLDAASAARAVELLGELSDLLDKGSRPHGR</sequence>
<dbReference type="InterPro" id="IPR036390">
    <property type="entry name" value="WH_DNA-bd_sf"/>
</dbReference>
<dbReference type="SMART" id="SM00347">
    <property type="entry name" value="HTH_MARR"/>
    <property type="match status" value="1"/>
</dbReference>
<gene>
    <name evidence="2" type="ORF">FGD71_043405</name>
</gene>
<organism evidence="2 3">
    <name type="scientific">Streptomyces sporangiiformans</name>
    <dbReference type="NCBI Taxonomy" id="2315329"/>
    <lineage>
        <taxon>Bacteria</taxon>
        <taxon>Bacillati</taxon>
        <taxon>Actinomycetota</taxon>
        <taxon>Actinomycetes</taxon>
        <taxon>Kitasatosporales</taxon>
        <taxon>Streptomycetaceae</taxon>
        <taxon>Streptomyces</taxon>
    </lineage>
</organism>
<dbReference type="InterPro" id="IPR039422">
    <property type="entry name" value="MarR/SlyA-like"/>
</dbReference>
<evidence type="ECO:0000313" key="3">
    <source>
        <dbReference type="Proteomes" id="UP000317378"/>
    </source>
</evidence>
<reference evidence="2 3" key="1">
    <citation type="submission" date="2019-06" db="EMBL/GenBank/DDBJ databases">
        <title>Streptomyces sporangiiformans sp. nov., a novel actinomycete isolated from soil in Mount Song.</title>
        <authorList>
            <person name="Han L."/>
        </authorList>
    </citation>
    <scope>NUCLEOTIDE SEQUENCE [LARGE SCALE GENOMIC DNA]</scope>
    <source>
        <strain evidence="2 3">NEAU-SSA 1</strain>
    </source>
</reference>
<dbReference type="GO" id="GO:0006950">
    <property type="term" value="P:response to stress"/>
    <property type="evidence" value="ECO:0007669"/>
    <property type="project" value="TreeGrafter"/>
</dbReference>
<name>A0A505D1T4_9ACTN</name>
<evidence type="ECO:0000259" key="1">
    <source>
        <dbReference type="PROSITE" id="PS50995"/>
    </source>
</evidence>
<keyword evidence="3" id="KW-1185">Reference proteome</keyword>
<dbReference type="Proteomes" id="UP000317378">
    <property type="component" value="Unassembled WGS sequence"/>
</dbReference>
<dbReference type="Gene3D" id="1.10.10.10">
    <property type="entry name" value="Winged helix-like DNA-binding domain superfamily/Winged helix DNA-binding domain"/>
    <property type="match status" value="1"/>
</dbReference>
<dbReference type="EMBL" id="VCHX02000340">
    <property type="protein sequence ID" value="TPQ16142.1"/>
    <property type="molecule type" value="Genomic_DNA"/>
</dbReference>
<dbReference type="InterPro" id="IPR000835">
    <property type="entry name" value="HTH_MarR-typ"/>
</dbReference>
<dbReference type="OrthoDB" id="69852at2"/>
<dbReference type="PANTHER" id="PTHR33164:SF43">
    <property type="entry name" value="HTH-TYPE TRANSCRIPTIONAL REPRESSOR YETL"/>
    <property type="match status" value="1"/>
</dbReference>
<dbReference type="SUPFAM" id="SSF46785">
    <property type="entry name" value="Winged helix' DNA-binding domain"/>
    <property type="match status" value="1"/>
</dbReference>
<evidence type="ECO:0000313" key="2">
    <source>
        <dbReference type="EMBL" id="TPQ16142.1"/>
    </source>
</evidence>
<accession>A0A505D1T4</accession>
<protein>
    <submittedName>
        <fullName evidence="2">MarR family transcriptional regulator</fullName>
    </submittedName>
</protein>
<dbReference type="AlphaFoldDB" id="A0A505D1T4"/>
<dbReference type="Pfam" id="PF01047">
    <property type="entry name" value="MarR"/>
    <property type="match status" value="1"/>
</dbReference>
<dbReference type="PROSITE" id="PS50995">
    <property type="entry name" value="HTH_MARR_2"/>
    <property type="match status" value="1"/>
</dbReference>
<dbReference type="InterPro" id="IPR036388">
    <property type="entry name" value="WH-like_DNA-bd_sf"/>
</dbReference>
<dbReference type="PANTHER" id="PTHR33164">
    <property type="entry name" value="TRANSCRIPTIONAL REGULATOR, MARR FAMILY"/>
    <property type="match status" value="1"/>
</dbReference>
<dbReference type="GO" id="GO:0003700">
    <property type="term" value="F:DNA-binding transcription factor activity"/>
    <property type="evidence" value="ECO:0007669"/>
    <property type="project" value="InterPro"/>
</dbReference>
<feature type="domain" description="HTH marR-type" evidence="1">
    <location>
        <begin position="17"/>
        <end position="154"/>
    </location>
</feature>
<comment type="caution">
    <text evidence="2">The sequence shown here is derived from an EMBL/GenBank/DDBJ whole genome shotgun (WGS) entry which is preliminary data.</text>
</comment>